<dbReference type="RefSeq" id="WP_278336955.1">
    <property type="nucleotide sequence ID" value="NZ_FQXM01000084.1"/>
</dbReference>
<dbReference type="GO" id="GO:0008422">
    <property type="term" value="F:beta-glucosidase activity"/>
    <property type="evidence" value="ECO:0007669"/>
    <property type="project" value="TreeGrafter"/>
</dbReference>
<sequence length="155" mass="17428">MEGNMKYKNENLSIQERVTDLLERMTLEEKVAQTIAVDVTTLTVNESESEKLFSTGEIQNEKLKELIKNGMGSFQLPGRNLTPKKSAEYRNILQKHIINNTRLQIPVLSQEECLNGHLANGSTMFPRPIGLAGSFDTELVEEIYSAIGEETRSRG</sequence>
<reference evidence="3 4" key="1">
    <citation type="submission" date="2016-11" db="EMBL/GenBank/DDBJ databases">
        <authorList>
            <person name="Jaros S."/>
            <person name="Januszkiewicz K."/>
            <person name="Wedrychowicz H."/>
        </authorList>
    </citation>
    <scope>NUCLEOTIDE SEQUENCE [LARGE SCALE GENOMIC DNA]</scope>
    <source>
        <strain evidence="3 4">DSM 8605</strain>
    </source>
</reference>
<dbReference type="STRING" id="1121316.SAMN02745207_04315"/>
<keyword evidence="1 3" id="KW-0378">Hydrolase</keyword>
<feature type="domain" description="Glycoside hydrolase family 3 N-terminal" evidence="2">
    <location>
        <begin position="26"/>
        <end position="153"/>
    </location>
</feature>
<dbReference type="InterPro" id="IPR051915">
    <property type="entry name" value="Cellulose_Degrad_GH3"/>
</dbReference>
<feature type="non-terminal residue" evidence="3">
    <location>
        <position position="155"/>
    </location>
</feature>
<dbReference type="EMBL" id="FQXM01000084">
    <property type="protein sequence ID" value="SHI09147.1"/>
    <property type="molecule type" value="Genomic_DNA"/>
</dbReference>
<keyword evidence="4" id="KW-1185">Reference proteome</keyword>
<dbReference type="InterPro" id="IPR017853">
    <property type="entry name" value="GH"/>
</dbReference>
<evidence type="ECO:0000259" key="2">
    <source>
        <dbReference type="Pfam" id="PF00933"/>
    </source>
</evidence>
<protein>
    <submittedName>
        <fullName evidence="3">Glycosyl hydrolase family 3 N terminal domain-containing protein</fullName>
    </submittedName>
</protein>
<dbReference type="AlphaFoldDB" id="A0A1M5YAS9"/>
<dbReference type="Proteomes" id="UP000184447">
    <property type="component" value="Unassembled WGS sequence"/>
</dbReference>
<gene>
    <name evidence="3" type="ORF">SAMN02745207_04315</name>
</gene>
<dbReference type="PANTHER" id="PTHR30620:SF123">
    <property type="entry name" value="BETA-XYLOSIDASE"/>
    <property type="match status" value="1"/>
</dbReference>
<accession>A0A1M5YAS9</accession>
<evidence type="ECO:0000256" key="1">
    <source>
        <dbReference type="ARBA" id="ARBA00022801"/>
    </source>
</evidence>
<dbReference type="InterPro" id="IPR036962">
    <property type="entry name" value="Glyco_hydro_3_N_sf"/>
</dbReference>
<dbReference type="Gene3D" id="3.20.20.300">
    <property type="entry name" value="Glycoside hydrolase, family 3, N-terminal domain"/>
    <property type="match status" value="1"/>
</dbReference>
<dbReference type="Pfam" id="PF00933">
    <property type="entry name" value="Glyco_hydro_3"/>
    <property type="match status" value="1"/>
</dbReference>
<evidence type="ECO:0000313" key="4">
    <source>
        <dbReference type="Proteomes" id="UP000184447"/>
    </source>
</evidence>
<proteinExistence type="predicted"/>
<evidence type="ECO:0000313" key="3">
    <source>
        <dbReference type="EMBL" id="SHI09147.1"/>
    </source>
</evidence>
<dbReference type="InterPro" id="IPR001764">
    <property type="entry name" value="Glyco_hydro_3_N"/>
</dbReference>
<name>A0A1M5YAS9_9CLOT</name>
<organism evidence="3 4">
    <name type="scientific">Clostridium grantii DSM 8605</name>
    <dbReference type="NCBI Taxonomy" id="1121316"/>
    <lineage>
        <taxon>Bacteria</taxon>
        <taxon>Bacillati</taxon>
        <taxon>Bacillota</taxon>
        <taxon>Clostridia</taxon>
        <taxon>Eubacteriales</taxon>
        <taxon>Clostridiaceae</taxon>
        <taxon>Clostridium</taxon>
    </lineage>
</organism>
<dbReference type="PANTHER" id="PTHR30620">
    <property type="entry name" value="PERIPLASMIC BETA-GLUCOSIDASE-RELATED"/>
    <property type="match status" value="1"/>
</dbReference>
<dbReference type="GO" id="GO:0009251">
    <property type="term" value="P:glucan catabolic process"/>
    <property type="evidence" value="ECO:0007669"/>
    <property type="project" value="TreeGrafter"/>
</dbReference>
<dbReference type="SUPFAM" id="SSF51445">
    <property type="entry name" value="(Trans)glycosidases"/>
    <property type="match status" value="1"/>
</dbReference>